<protein>
    <submittedName>
        <fullName evidence="2">Uncharacterized protein</fullName>
    </submittedName>
</protein>
<sequence length="442" mass="47362">MRMIARLLCTAAALTLVACAPLTPRPAPAEKRYTAAELLALQPGDFQWPGTSQAGERALREAALADIRARLALPAGPERDAALPGLWDRVLQYNLEMDATRALLREVLPTLGTRDAEFQRAALTAAHALMLDEPVPWVAPLLPQLPASKPFAIAAYLWLRAEPAAAAPALRERIPQQFPQWVDDARLTALMQRLIEPPALPPLADVLTAPLQPGLPVLFSVQRPGRMAMGRVLLRGADGRFVRTPDGQLFSQPQLALSRSGLPGTITNGNTPQGLFSVTGAGTATNPNIGPVPYLHTQLPVEASPAVFLHGDAAAPPAWTQALYDSLLPPGWRGHPALREAWWAGRAGRDELLVHGTTLNPADHAGQPYHPGTPQQGCLISNEDWDPATGQLRASLHLNLLKAYAAASRREDLAGFLWVLEVPGDGPVTAAEVQAWVSAAGR</sequence>
<dbReference type="PROSITE" id="PS51257">
    <property type="entry name" value="PROKAR_LIPOPROTEIN"/>
    <property type="match status" value="1"/>
</dbReference>
<keyword evidence="3" id="KW-1185">Reference proteome</keyword>
<organism evidence="2 3">
    <name type="scientific">Pelomonas baiyunensis</name>
    <dbReference type="NCBI Taxonomy" id="3299026"/>
    <lineage>
        <taxon>Bacteria</taxon>
        <taxon>Pseudomonadati</taxon>
        <taxon>Pseudomonadota</taxon>
        <taxon>Betaproteobacteria</taxon>
        <taxon>Burkholderiales</taxon>
        <taxon>Sphaerotilaceae</taxon>
        <taxon>Roseateles</taxon>
    </lineage>
</organism>
<dbReference type="Proteomes" id="UP001606303">
    <property type="component" value="Unassembled WGS sequence"/>
</dbReference>
<gene>
    <name evidence="2" type="ORF">ACG01O_05165</name>
</gene>
<accession>A0ABW7GWE7</accession>
<evidence type="ECO:0000313" key="2">
    <source>
        <dbReference type="EMBL" id="MFG6465990.1"/>
    </source>
</evidence>
<feature type="signal peptide" evidence="1">
    <location>
        <begin position="1"/>
        <end position="29"/>
    </location>
</feature>
<name>A0ABW7GWE7_9BURK</name>
<reference evidence="2 3" key="1">
    <citation type="submission" date="2024-08" db="EMBL/GenBank/DDBJ databases">
        <authorList>
            <person name="Lu H."/>
        </authorList>
    </citation>
    <scope>NUCLEOTIDE SEQUENCE [LARGE SCALE GENOMIC DNA]</scope>
    <source>
        <strain evidence="2 3">BYS87W</strain>
    </source>
</reference>
<feature type="chain" id="PRO_5045301575" evidence="1">
    <location>
        <begin position="30"/>
        <end position="442"/>
    </location>
</feature>
<proteinExistence type="predicted"/>
<comment type="caution">
    <text evidence="2">The sequence shown here is derived from an EMBL/GenBank/DDBJ whole genome shotgun (WGS) entry which is preliminary data.</text>
</comment>
<keyword evidence="1" id="KW-0732">Signal</keyword>
<dbReference type="EMBL" id="JBIGIB010000001">
    <property type="protein sequence ID" value="MFG6465990.1"/>
    <property type="molecule type" value="Genomic_DNA"/>
</dbReference>
<evidence type="ECO:0000313" key="3">
    <source>
        <dbReference type="Proteomes" id="UP001606303"/>
    </source>
</evidence>
<dbReference type="RefSeq" id="WP_394381996.1">
    <property type="nucleotide sequence ID" value="NZ_JBIGIB010000001.1"/>
</dbReference>
<evidence type="ECO:0000256" key="1">
    <source>
        <dbReference type="SAM" id="SignalP"/>
    </source>
</evidence>